<dbReference type="Proteomes" id="UP000324222">
    <property type="component" value="Unassembled WGS sequence"/>
</dbReference>
<evidence type="ECO:0000313" key="1">
    <source>
        <dbReference type="EMBL" id="MPC79259.1"/>
    </source>
</evidence>
<dbReference type="AlphaFoldDB" id="A0A5B7IBJ3"/>
<accession>A0A5B7IBJ3</accession>
<evidence type="ECO:0000313" key="2">
    <source>
        <dbReference type="Proteomes" id="UP000324222"/>
    </source>
</evidence>
<keyword evidence="2" id="KW-1185">Reference proteome</keyword>
<dbReference type="EMBL" id="VSRR010050660">
    <property type="protein sequence ID" value="MPC79259.1"/>
    <property type="molecule type" value="Genomic_DNA"/>
</dbReference>
<comment type="caution">
    <text evidence="1">The sequence shown here is derived from an EMBL/GenBank/DDBJ whole genome shotgun (WGS) entry which is preliminary data.</text>
</comment>
<sequence>MTLRDVLDILGWYCSLVNEQHVARNRSVASSLAPAETLSRIAVSCLSIRGFFFPVSTNQHNSPKSSCAWAWHCLWVSGERMSGVTHSTLAGRGAHRDNESSYDRMMGQMREFELSAVTFTG</sequence>
<name>A0A5B7IBJ3_PORTR</name>
<proteinExistence type="predicted"/>
<gene>
    <name evidence="1" type="ORF">E2C01_073775</name>
</gene>
<reference evidence="1 2" key="1">
    <citation type="submission" date="2019-05" db="EMBL/GenBank/DDBJ databases">
        <title>Another draft genome of Portunus trituberculatus and its Hox gene families provides insights of decapod evolution.</title>
        <authorList>
            <person name="Jeong J.-H."/>
            <person name="Song I."/>
            <person name="Kim S."/>
            <person name="Choi T."/>
            <person name="Kim D."/>
            <person name="Ryu S."/>
            <person name="Kim W."/>
        </authorList>
    </citation>
    <scope>NUCLEOTIDE SEQUENCE [LARGE SCALE GENOMIC DNA]</scope>
    <source>
        <tissue evidence="1">Muscle</tissue>
    </source>
</reference>
<organism evidence="1 2">
    <name type="scientific">Portunus trituberculatus</name>
    <name type="common">Swimming crab</name>
    <name type="synonym">Neptunus trituberculatus</name>
    <dbReference type="NCBI Taxonomy" id="210409"/>
    <lineage>
        <taxon>Eukaryota</taxon>
        <taxon>Metazoa</taxon>
        <taxon>Ecdysozoa</taxon>
        <taxon>Arthropoda</taxon>
        <taxon>Crustacea</taxon>
        <taxon>Multicrustacea</taxon>
        <taxon>Malacostraca</taxon>
        <taxon>Eumalacostraca</taxon>
        <taxon>Eucarida</taxon>
        <taxon>Decapoda</taxon>
        <taxon>Pleocyemata</taxon>
        <taxon>Brachyura</taxon>
        <taxon>Eubrachyura</taxon>
        <taxon>Portunoidea</taxon>
        <taxon>Portunidae</taxon>
        <taxon>Portuninae</taxon>
        <taxon>Portunus</taxon>
    </lineage>
</organism>
<protein>
    <submittedName>
        <fullName evidence="1">Uncharacterized protein</fullName>
    </submittedName>
</protein>